<evidence type="ECO:0000313" key="4">
    <source>
        <dbReference type="Proteomes" id="UP001552299"/>
    </source>
</evidence>
<evidence type="ECO:0000313" key="3">
    <source>
        <dbReference type="EMBL" id="KAL0912659.1"/>
    </source>
</evidence>
<organism evidence="3 4">
    <name type="scientific">Dendrobium thyrsiflorum</name>
    <name type="common">Pinecone-like raceme dendrobium</name>
    <name type="synonym">Orchid</name>
    <dbReference type="NCBI Taxonomy" id="117978"/>
    <lineage>
        <taxon>Eukaryota</taxon>
        <taxon>Viridiplantae</taxon>
        <taxon>Streptophyta</taxon>
        <taxon>Embryophyta</taxon>
        <taxon>Tracheophyta</taxon>
        <taxon>Spermatophyta</taxon>
        <taxon>Magnoliopsida</taxon>
        <taxon>Liliopsida</taxon>
        <taxon>Asparagales</taxon>
        <taxon>Orchidaceae</taxon>
        <taxon>Epidendroideae</taxon>
        <taxon>Malaxideae</taxon>
        <taxon>Dendrobiinae</taxon>
        <taxon>Dendrobium</taxon>
    </lineage>
</organism>
<dbReference type="Pfam" id="PF00314">
    <property type="entry name" value="Thaumatin"/>
    <property type="match status" value="1"/>
</dbReference>
<dbReference type="SMART" id="SM00174">
    <property type="entry name" value="RHO"/>
    <property type="match status" value="1"/>
</dbReference>
<evidence type="ECO:0008006" key="5">
    <source>
        <dbReference type="Google" id="ProtNLM"/>
    </source>
</evidence>
<dbReference type="InterPro" id="IPR005225">
    <property type="entry name" value="Small_GTP-bd"/>
</dbReference>
<dbReference type="SUPFAM" id="SSF52540">
    <property type="entry name" value="P-loop containing nucleoside triphosphate hydrolases"/>
    <property type="match status" value="1"/>
</dbReference>
<dbReference type="SMART" id="SM00173">
    <property type="entry name" value="RAS"/>
    <property type="match status" value="1"/>
</dbReference>
<reference evidence="3 4" key="1">
    <citation type="journal article" date="2024" name="Plant Biotechnol. J.">
        <title>Dendrobium thyrsiflorum genome and its molecular insights into genes involved in important horticultural traits.</title>
        <authorList>
            <person name="Chen B."/>
            <person name="Wang J.Y."/>
            <person name="Zheng P.J."/>
            <person name="Li K.L."/>
            <person name="Liang Y.M."/>
            <person name="Chen X.F."/>
            <person name="Zhang C."/>
            <person name="Zhao X."/>
            <person name="He X."/>
            <person name="Zhang G.Q."/>
            <person name="Liu Z.J."/>
            <person name="Xu Q."/>
        </authorList>
    </citation>
    <scope>NUCLEOTIDE SEQUENCE [LARGE SCALE GENOMIC DNA]</scope>
    <source>
        <strain evidence="3">GZMU011</strain>
    </source>
</reference>
<dbReference type="Proteomes" id="UP001552299">
    <property type="component" value="Unassembled WGS sequence"/>
</dbReference>
<dbReference type="Gene3D" id="3.40.50.300">
    <property type="entry name" value="P-loop containing nucleotide triphosphate hydrolases"/>
    <property type="match status" value="1"/>
</dbReference>
<dbReference type="CDD" id="cd09218">
    <property type="entry name" value="TLP-PA"/>
    <property type="match status" value="1"/>
</dbReference>
<dbReference type="PROSITE" id="PS51367">
    <property type="entry name" value="THAUMATIN_2"/>
    <property type="match status" value="1"/>
</dbReference>
<dbReference type="SMART" id="SM00175">
    <property type="entry name" value="RAB"/>
    <property type="match status" value="1"/>
</dbReference>
<protein>
    <recommendedName>
        <fullName evidence="5">Ras-related protein RABC2a</fullName>
    </recommendedName>
</protein>
<dbReference type="InterPro" id="IPR001806">
    <property type="entry name" value="Small_GTPase"/>
</dbReference>
<proteinExistence type="inferred from homology"/>
<dbReference type="PANTHER" id="PTHR31048">
    <property type="entry name" value="OS03G0233200 PROTEIN"/>
    <property type="match status" value="1"/>
</dbReference>
<keyword evidence="4" id="KW-1185">Reference proteome</keyword>
<dbReference type="PRINTS" id="PR00449">
    <property type="entry name" value="RASTRNSFRMNG"/>
</dbReference>
<evidence type="ECO:0000256" key="2">
    <source>
        <dbReference type="ARBA" id="ARBA00023157"/>
    </source>
</evidence>
<evidence type="ECO:0000256" key="1">
    <source>
        <dbReference type="ARBA" id="ARBA00010607"/>
    </source>
</evidence>
<dbReference type="FunFam" id="2.60.110.10:FF:000002">
    <property type="entry name" value="Thaumatin-like protein 1a"/>
    <property type="match status" value="1"/>
</dbReference>
<accession>A0ABD0UIH7</accession>
<comment type="similarity">
    <text evidence="1">Belongs to the thaumatin family.</text>
</comment>
<dbReference type="FunFam" id="3.40.50.300:FF:001447">
    <property type="entry name" value="Ras-related protein Rab-1B"/>
    <property type="match status" value="1"/>
</dbReference>
<dbReference type="Pfam" id="PF00071">
    <property type="entry name" value="Ras"/>
    <property type="match status" value="1"/>
</dbReference>
<dbReference type="NCBIfam" id="TIGR00231">
    <property type="entry name" value="small_GTP"/>
    <property type="match status" value="1"/>
</dbReference>
<name>A0ABD0UIH7_DENTH</name>
<dbReference type="EMBL" id="JANQDX010000014">
    <property type="protein sequence ID" value="KAL0912659.1"/>
    <property type="molecule type" value="Genomic_DNA"/>
</dbReference>
<dbReference type="SMART" id="SM00205">
    <property type="entry name" value="THN"/>
    <property type="match status" value="1"/>
</dbReference>
<keyword evidence="2" id="KW-1015">Disulfide bond</keyword>
<comment type="caution">
    <text evidence="3">The sequence shown here is derived from an EMBL/GenBank/DDBJ whole genome shotgun (WGS) entry which is preliminary data.</text>
</comment>
<dbReference type="PROSITE" id="PS51419">
    <property type="entry name" value="RAB"/>
    <property type="match status" value="1"/>
</dbReference>
<dbReference type="InterPro" id="IPR027417">
    <property type="entry name" value="P-loop_NTPase"/>
</dbReference>
<dbReference type="SMART" id="SM00176">
    <property type="entry name" value="RAN"/>
    <property type="match status" value="1"/>
</dbReference>
<dbReference type="AlphaFoldDB" id="A0ABD0UIH7"/>
<dbReference type="Gene3D" id="2.60.110.10">
    <property type="entry name" value="Thaumatin"/>
    <property type="match status" value="1"/>
</dbReference>
<gene>
    <name evidence="3" type="ORF">M5K25_018648</name>
</gene>
<dbReference type="PROSITE" id="PS51421">
    <property type="entry name" value="RAS"/>
    <property type="match status" value="1"/>
</dbReference>
<dbReference type="InterPro" id="IPR001938">
    <property type="entry name" value="Thaumatin"/>
</dbReference>
<dbReference type="SUPFAM" id="SSF49870">
    <property type="entry name" value="Osmotin, thaumatin-like protein"/>
    <property type="match status" value="1"/>
</dbReference>
<dbReference type="InterPro" id="IPR037176">
    <property type="entry name" value="Osmotin/thaumatin-like_sf"/>
</dbReference>
<dbReference type="PROSITE" id="PS51420">
    <property type="entry name" value="RHO"/>
    <property type="match status" value="1"/>
</dbReference>
<sequence length="489" mass="53524">MAWGRRERGRRHGEKEKRPNVTFFVFSLSTGKNRCRCFAFVSSLLLNCSSPLIDLLCNSRCEILFMLSLSPYNLSAPLTAASRRNTIIIKILPKVIQGVDFKIKHLMVGGKKLKLTIWDTAGQERFRTITSSYYRNAQGIFLVYDVTRRETFTNLSEIWAKEIELYSTNQDCIKMLVGNKVDKESDRVVTREEGIAFAQEYGCLFLECSAKTRANVEKCFEELAQKILEVPSLLEEGSAIGKKNILKQRQESQKNMGSSGSVNAITFTITNNCEFTIWPATLTGGGHPPLENTGFTLDPGSTVYLPAPTTWSGRIWARTHCSTDPTGKFSCLSGDCASGSISCSGAGGIPPATLAEFTLDGADGNDFYDTSLVDGFNLPLSILPDVAGCSATGCASDVNQLCPAVLQQTADDGEVIGCKSPCLVFQTDQYCCTGEYSDPKICTATDYSKVFKDACPRAYSYPYDDATSTFTCVGANYLITFCPVDGIVS</sequence>